<keyword evidence="1" id="KW-1133">Transmembrane helix</keyword>
<gene>
    <name evidence="2" type="ORF">pA_00087</name>
</gene>
<protein>
    <submittedName>
        <fullName evidence="2">Uncharacterized protein</fullName>
    </submittedName>
</protein>
<reference evidence="2" key="1">
    <citation type="journal article" date="2015" name="Environ. Microbiol.">
        <title>Plasmids from the gut microbiome of cabbage root fly larvae encode SaxA that catalyses the conversion of the plant toxin 2-phenylethyl isothiocyanate.</title>
        <authorList>
            <person name="Welte C.U."/>
            <person name="de Graaf R.M."/>
            <person name="van den Bosch T.J."/>
            <person name="Op den Camp H.J."/>
            <person name="van Dam N.M."/>
            <person name="Jetten M.S."/>
        </authorList>
    </citation>
    <scope>NUCLEOTIDE SEQUENCE</scope>
    <source>
        <plasmid evidence="2">Drgb1</plasmid>
    </source>
</reference>
<feature type="transmembrane region" description="Helical" evidence="1">
    <location>
        <begin position="42"/>
        <end position="61"/>
    </location>
</feature>
<dbReference type="RefSeq" id="WP_181374691.1">
    <property type="nucleotide sequence ID" value="NZ_KP942676.1"/>
</dbReference>
<geneLocation type="plasmid" evidence="2">
    <name>Drgb1</name>
</geneLocation>
<keyword evidence="1" id="KW-0812">Transmembrane</keyword>
<organism evidence="2">
    <name type="scientific">Pectobacterium carotovorum</name>
    <name type="common">Erwinia carotovora</name>
    <dbReference type="NCBI Taxonomy" id="554"/>
    <lineage>
        <taxon>Bacteria</taxon>
        <taxon>Pseudomonadati</taxon>
        <taxon>Pseudomonadota</taxon>
        <taxon>Gammaproteobacteria</taxon>
        <taxon>Enterobacterales</taxon>
        <taxon>Pectobacteriaceae</taxon>
        <taxon>Pectobacterium</taxon>
    </lineage>
</organism>
<evidence type="ECO:0000256" key="1">
    <source>
        <dbReference type="SAM" id="Phobius"/>
    </source>
</evidence>
<reference evidence="2" key="2">
    <citation type="submission" date="2015-03" db="EMBL/GenBank/DDBJ databases">
        <authorList>
            <person name="Welte C."/>
            <person name="de Graaf R."/>
            <person name="van den Bosch T.J.M."/>
            <person name="Op den Camp H."/>
            <person name="van Dam N."/>
            <person name="Jetten M."/>
        </authorList>
    </citation>
    <scope>NUCLEOTIDE SEQUENCE</scope>
    <source>
        <plasmid evidence="2">Drgb1</plasmid>
    </source>
</reference>
<keyword evidence="1" id="KW-0472">Membrane</keyword>
<feature type="transmembrane region" description="Helical" evidence="1">
    <location>
        <begin position="12"/>
        <end position="36"/>
    </location>
</feature>
<sequence length="76" mass="8082">MSDTNKRKQAIVINALKLSLGGMASMLGVMTGMLVATLGSPNILHIVSNLGCSLVGFYYVYSGFKGMVKIANEVQK</sequence>
<evidence type="ECO:0000313" key="2">
    <source>
        <dbReference type="EMBL" id="AKG47527.1"/>
    </source>
</evidence>
<keyword evidence="2" id="KW-0614">Plasmid</keyword>
<accession>A0A0K0MQ02</accession>
<dbReference type="EMBL" id="KP942676">
    <property type="protein sequence ID" value="AKG47527.1"/>
    <property type="molecule type" value="Genomic_DNA"/>
</dbReference>
<name>A0A0K0MQ02_PECCA</name>
<dbReference type="AlphaFoldDB" id="A0A0K0MQ02"/>
<proteinExistence type="predicted"/>